<keyword evidence="4" id="KW-1185">Reference proteome</keyword>
<dbReference type="AlphaFoldDB" id="A0A0D2A7J3"/>
<reference evidence="3 4" key="1">
    <citation type="submission" date="2015-01" db="EMBL/GenBank/DDBJ databases">
        <title>The Genome Sequence of Ochroconis gallopava CBS43764.</title>
        <authorList>
            <consortium name="The Broad Institute Genomics Platform"/>
            <person name="Cuomo C."/>
            <person name="de Hoog S."/>
            <person name="Gorbushina A."/>
            <person name="Stielow B."/>
            <person name="Teixiera M."/>
            <person name="Abouelleil A."/>
            <person name="Chapman S.B."/>
            <person name="Priest M."/>
            <person name="Young S.K."/>
            <person name="Wortman J."/>
            <person name="Nusbaum C."/>
            <person name="Birren B."/>
        </authorList>
    </citation>
    <scope>NUCLEOTIDE SEQUENCE [LARGE SCALE GENOMIC DNA]</scope>
    <source>
        <strain evidence="3 4">CBS 43764</strain>
    </source>
</reference>
<proteinExistence type="predicted"/>
<name>A0A0D2A7J3_9PEZI</name>
<feature type="region of interest" description="Disordered" evidence="1">
    <location>
        <begin position="56"/>
        <end position="79"/>
    </location>
</feature>
<gene>
    <name evidence="3" type="ORF">PV09_06162</name>
</gene>
<evidence type="ECO:0000313" key="4">
    <source>
        <dbReference type="Proteomes" id="UP000053259"/>
    </source>
</evidence>
<dbReference type="OrthoDB" id="3930358at2759"/>
<feature type="transmembrane region" description="Helical" evidence="2">
    <location>
        <begin position="138"/>
        <end position="161"/>
    </location>
</feature>
<evidence type="ECO:0000256" key="1">
    <source>
        <dbReference type="SAM" id="MobiDB-lite"/>
    </source>
</evidence>
<keyword evidence="2" id="KW-0812">Transmembrane</keyword>
<dbReference type="GeneID" id="27314135"/>
<feature type="transmembrane region" description="Helical" evidence="2">
    <location>
        <begin position="98"/>
        <end position="118"/>
    </location>
</feature>
<dbReference type="RefSeq" id="XP_016212597.1">
    <property type="nucleotide sequence ID" value="XM_016359761.1"/>
</dbReference>
<keyword evidence="2" id="KW-1133">Transmembrane helix</keyword>
<evidence type="ECO:0000313" key="3">
    <source>
        <dbReference type="EMBL" id="KIW02728.1"/>
    </source>
</evidence>
<dbReference type="HOGENOM" id="CLU_906741_0_0_1"/>
<organism evidence="3 4">
    <name type="scientific">Verruconis gallopava</name>
    <dbReference type="NCBI Taxonomy" id="253628"/>
    <lineage>
        <taxon>Eukaryota</taxon>
        <taxon>Fungi</taxon>
        <taxon>Dikarya</taxon>
        <taxon>Ascomycota</taxon>
        <taxon>Pezizomycotina</taxon>
        <taxon>Dothideomycetes</taxon>
        <taxon>Pleosporomycetidae</taxon>
        <taxon>Venturiales</taxon>
        <taxon>Sympoventuriaceae</taxon>
        <taxon>Verruconis</taxon>
    </lineage>
</organism>
<evidence type="ECO:0000256" key="2">
    <source>
        <dbReference type="SAM" id="Phobius"/>
    </source>
</evidence>
<dbReference type="Proteomes" id="UP000053259">
    <property type="component" value="Unassembled WGS sequence"/>
</dbReference>
<dbReference type="VEuPathDB" id="FungiDB:PV09_06162"/>
<sequence length="307" mass="33735">MASVSKGLLSLRLSYQNPPSQICSRCLRRAQRVPHVATFRTNQHRLLSVFRTLQQAPKPRLRKPQLQSAESPSSLPEQLNRTLKGPTVIYEAPSHRTLIFAASGLGVFFVGYGVLNALQPGVSFIFGSPPSRKSEDRLHWVITSGLVLAGVALTGIGVWCFGAARNLVKRITVIPQGKAGPLQATVEVTGLVPLQKKTLGPLPLESLTLARKLAEIAPANSPQERAHQIKDAPAVLRPFLRVGTWTRLFFDDTRNVFFRAPFVTLAVDGHGRYTLDSRGSAYQGSTGLDRLIPADYLKGKFWDRTPI</sequence>
<feature type="compositionally biased region" description="Polar residues" evidence="1">
    <location>
        <begin position="65"/>
        <end position="79"/>
    </location>
</feature>
<dbReference type="InParanoid" id="A0A0D2A7J3"/>
<dbReference type="EMBL" id="KN847548">
    <property type="protein sequence ID" value="KIW02728.1"/>
    <property type="molecule type" value="Genomic_DNA"/>
</dbReference>
<protein>
    <submittedName>
        <fullName evidence="3">Uncharacterized protein</fullName>
    </submittedName>
</protein>
<accession>A0A0D2A7J3</accession>
<keyword evidence="2" id="KW-0472">Membrane</keyword>